<dbReference type="Pfam" id="PF04511">
    <property type="entry name" value="DER1"/>
    <property type="match status" value="1"/>
</dbReference>
<feature type="compositionally biased region" description="Basic and acidic residues" evidence="8">
    <location>
        <begin position="251"/>
        <end position="270"/>
    </location>
</feature>
<evidence type="ECO:0000256" key="6">
    <source>
        <dbReference type="ARBA" id="ARBA00023136"/>
    </source>
</evidence>
<feature type="region of interest" description="Disordered" evidence="8">
    <location>
        <begin position="164"/>
        <end position="185"/>
    </location>
</feature>
<dbReference type="AlphaFoldDB" id="A0A1Y1S8P6"/>
<dbReference type="PANTHER" id="PTHR11009">
    <property type="entry name" value="DER1-LIKE PROTEIN, DERLIN"/>
    <property type="match status" value="1"/>
</dbReference>
<dbReference type="GO" id="GO:0006950">
    <property type="term" value="P:response to stress"/>
    <property type="evidence" value="ECO:0007669"/>
    <property type="project" value="UniProtKB-ARBA"/>
</dbReference>
<evidence type="ECO:0000256" key="1">
    <source>
        <dbReference type="ARBA" id="ARBA00004477"/>
    </source>
</evidence>
<organism evidence="9 10">
    <name type="scientific">Enterospora canceri</name>
    <dbReference type="NCBI Taxonomy" id="1081671"/>
    <lineage>
        <taxon>Eukaryota</taxon>
        <taxon>Fungi</taxon>
        <taxon>Fungi incertae sedis</taxon>
        <taxon>Microsporidia</taxon>
        <taxon>Enterocytozoonidae</taxon>
        <taxon>Enterospora</taxon>
    </lineage>
</organism>
<feature type="transmembrane region" description="Helical" evidence="7">
    <location>
        <begin position="21"/>
        <end position="43"/>
    </location>
</feature>
<evidence type="ECO:0000256" key="3">
    <source>
        <dbReference type="ARBA" id="ARBA00022692"/>
    </source>
</evidence>
<evidence type="ECO:0000256" key="5">
    <source>
        <dbReference type="ARBA" id="ARBA00022989"/>
    </source>
</evidence>
<sequence length="394" mass="45664">MLFFYRYSCMLEESLMYKSDYLWVLLWCHVFLAISALFTFIGNMGPALSCTITYLWTRRNPRALVQAYGFVTFQAFYIPFILPLFTMLNSGTVQIEELLGIVCGHITYFLRDCAPRLGFNPLKTPCFLHRIFNEKRTCCEKEEREPDIDQVRKMIEKRIEATKNVSQNVDEDKASEDYESEEFTDRTKLSPMMGMEQNEVAVEEVVVVAEDTKKELVDSKMEESEKSKLEDDESVSSKSEEENSNWSSNEINKEDADNNGEIDNKSDKVKQFDIESSDSIKELNIEEMKVTRTAVFTADSIKDAISGGIGRFNDTVEKMMKEKEVAQVEKEEESEIFSDSWNEKEIELYEERHTPSFLSTEESNKEENKKNVEEKEDVKEETRPDESSEEWGSG</sequence>
<feature type="compositionally biased region" description="Basic and acidic residues" evidence="8">
    <location>
        <begin position="362"/>
        <end position="386"/>
    </location>
</feature>
<feature type="region of interest" description="Disordered" evidence="8">
    <location>
        <begin position="216"/>
        <end position="270"/>
    </location>
</feature>
<keyword evidence="5 7" id="KW-1133">Transmembrane helix</keyword>
<comment type="function">
    <text evidence="7">May be involved in the degradation of misfolded endoplasmic reticulum (ER) luminal proteins.</text>
</comment>
<comment type="caution">
    <text evidence="7">Lacks conserved residue(s) required for the propagation of feature annotation.</text>
</comment>
<evidence type="ECO:0000313" key="10">
    <source>
        <dbReference type="Proteomes" id="UP000192639"/>
    </source>
</evidence>
<dbReference type="EMBL" id="LWDP01000016">
    <property type="protein sequence ID" value="ORD94552.1"/>
    <property type="molecule type" value="Genomic_DNA"/>
</dbReference>
<gene>
    <name evidence="9" type="primary">DERL2</name>
    <name evidence="9" type="ORF">ECANGB1_546</name>
</gene>
<dbReference type="Proteomes" id="UP000192639">
    <property type="component" value="Unassembled WGS sequence"/>
</dbReference>
<feature type="compositionally biased region" description="Basic and acidic residues" evidence="8">
    <location>
        <begin position="216"/>
        <end position="229"/>
    </location>
</feature>
<reference evidence="9 10" key="1">
    <citation type="journal article" date="2017" name="Environ. Microbiol.">
        <title>Decay of the glycolytic pathway and adaptation to intranuclear parasitism within Enterocytozoonidae microsporidia.</title>
        <authorList>
            <person name="Wiredu Boakye D."/>
            <person name="Jaroenlak P."/>
            <person name="Prachumwat A."/>
            <person name="Williams T.A."/>
            <person name="Bateman K.S."/>
            <person name="Itsathitphaisarn O."/>
            <person name="Sritunyalucksana K."/>
            <person name="Paszkiewicz K.H."/>
            <person name="Moore K.A."/>
            <person name="Stentiford G.D."/>
            <person name="Williams B.A."/>
        </authorList>
    </citation>
    <scope>NUCLEOTIDE SEQUENCE [LARGE SCALE GENOMIC DNA]</scope>
    <source>
        <strain evidence="9 10">GB1</strain>
    </source>
</reference>
<dbReference type="OrthoDB" id="1716531at2759"/>
<feature type="transmembrane region" description="Helical" evidence="7">
    <location>
        <begin position="63"/>
        <end position="85"/>
    </location>
</feature>
<dbReference type="VEuPathDB" id="MicrosporidiaDB:ECANGB1_546"/>
<feature type="region of interest" description="Disordered" evidence="8">
    <location>
        <begin position="352"/>
        <end position="394"/>
    </location>
</feature>
<protein>
    <recommendedName>
        <fullName evidence="7">Derlin</fullName>
    </recommendedName>
</protein>
<evidence type="ECO:0000256" key="4">
    <source>
        <dbReference type="ARBA" id="ARBA00022824"/>
    </source>
</evidence>
<proteinExistence type="inferred from homology"/>
<comment type="caution">
    <text evidence="9">The sequence shown here is derived from an EMBL/GenBank/DDBJ whole genome shotgun (WGS) entry which is preliminary data.</text>
</comment>
<dbReference type="GO" id="GO:0005789">
    <property type="term" value="C:endoplasmic reticulum membrane"/>
    <property type="evidence" value="ECO:0007669"/>
    <property type="project" value="UniProtKB-SubCell"/>
</dbReference>
<keyword evidence="4 7" id="KW-0256">Endoplasmic reticulum</keyword>
<accession>A0A1Y1S8P6</accession>
<evidence type="ECO:0000313" key="9">
    <source>
        <dbReference type="EMBL" id="ORD94552.1"/>
    </source>
</evidence>
<evidence type="ECO:0000256" key="2">
    <source>
        <dbReference type="ARBA" id="ARBA00008917"/>
    </source>
</evidence>
<keyword evidence="6 7" id="KW-0472">Membrane</keyword>
<comment type="subcellular location">
    <subcellularLocation>
        <location evidence="1 7">Endoplasmic reticulum membrane</location>
        <topology evidence="1 7">Multi-pass membrane protein</topology>
    </subcellularLocation>
</comment>
<evidence type="ECO:0000256" key="7">
    <source>
        <dbReference type="RuleBase" id="RU363059"/>
    </source>
</evidence>
<comment type="similarity">
    <text evidence="2 7">Belongs to the derlin family.</text>
</comment>
<dbReference type="InterPro" id="IPR007599">
    <property type="entry name" value="DER1"/>
</dbReference>
<keyword evidence="10" id="KW-1185">Reference proteome</keyword>
<keyword evidence="3 7" id="KW-0812">Transmembrane</keyword>
<name>A0A1Y1S8P6_9MICR</name>
<evidence type="ECO:0000256" key="8">
    <source>
        <dbReference type="SAM" id="MobiDB-lite"/>
    </source>
</evidence>